<dbReference type="Pfam" id="PF20150">
    <property type="entry name" value="2EXR"/>
    <property type="match status" value="1"/>
</dbReference>
<organism evidence="2 3">
    <name type="scientific">Sclerotinia nivalis</name>
    <dbReference type="NCBI Taxonomy" id="352851"/>
    <lineage>
        <taxon>Eukaryota</taxon>
        <taxon>Fungi</taxon>
        <taxon>Dikarya</taxon>
        <taxon>Ascomycota</taxon>
        <taxon>Pezizomycotina</taxon>
        <taxon>Leotiomycetes</taxon>
        <taxon>Helotiales</taxon>
        <taxon>Sclerotiniaceae</taxon>
        <taxon>Sclerotinia</taxon>
    </lineage>
</organism>
<dbReference type="PANTHER" id="PTHR35910">
    <property type="entry name" value="2EXR DOMAIN-CONTAINING PROTEIN"/>
    <property type="match status" value="1"/>
</dbReference>
<dbReference type="OrthoDB" id="3473305at2759"/>
<gene>
    <name evidence="2" type="ORF">OCU04_003229</name>
</gene>
<feature type="domain" description="2EXR" evidence="1">
    <location>
        <begin position="66"/>
        <end position="176"/>
    </location>
</feature>
<comment type="caution">
    <text evidence="2">The sequence shown here is derived from an EMBL/GenBank/DDBJ whole genome shotgun (WGS) entry which is preliminary data.</text>
</comment>
<dbReference type="EMBL" id="JAPEIS010000003">
    <property type="protein sequence ID" value="KAJ8067619.1"/>
    <property type="molecule type" value="Genomic_DNA"/>
</dbReference>
<accession>A0A9X0ARK2</accession>
<evidence type="ECO:0000313" key="2">
    <source>
        <dbReference type="EMBL" id="KAJ8067619.1"/>
    </source>
</evidence>
<proteinExistence type="predicted"/>
<evidence type="ECO:0000313" key="3">
    <source>
        <dbReference type="Proteomes" id="UP001152300"/>
    </source>
</evidence>
<reference evidence="2" key="1">
    <citation type="submission" date="2022-11" db="EMBL/GenBank/DDBJ databases">
        <title>Genome Resource of Sclerotinia nivalis Strain SnTB1, a Plant Pathogen Isolated from American Ginseng.</title>
        <authorList>
            <person name="Fan S."/>
        </authorList>
    </citation>
    <scope>NUCLEOTIDE SEQUENCE</scope>
    <source>
        <strain evidence="2">SnTB1</strain>
    </source>
</reference>
<dbReference type="AlphaFoldDB" id="A0A9X0ARK2"/>
<evidence type="ECO:0000259" key="1">
    <source>
        <dbReference type="Pfam" id="PF20150"/>
    </source>
</evidence>
<dbReference type="PANTHER" id="PTHR35910:SF1">
    <property type="entry name" value="2EXR DOMAIN-CONTAINING PROTEIN"/>
    <property type="match status" value="1"/>
</dbReference>
<name>A0A9X0ARK2_9HELO</name>
<protein>
    <recommendedName>
        <fullName evidence="1">2EXR domain-containing protein</fullName>
    </recommendedName>
</protein>
<sequence>MNLIKTIDPLYRDNVLFPGVGITMETSGRIDRLTTTIRGSREMAIIRIRCLARSIAKHKLVVASKFHPFRRLPLELRLKIWRISFESRAVNLREEFMVHRQYYGRPSYFEPSYEFLPRPSRLTGRKHLPTTAFINQESRNETLHHYIRLFQNVWRLFTTEPALPNTIHFNPDVDTFFLVSYYFPRLWSTSPGEYIDTLFPPYSPAAMSCINKIRSLEIYVVRNKRRQRDLSLQETETLKALLKFTNLQQIVLVLPRNTRPWLHTELIAQMQDVFDLRYCPDWMKVQYSGKVMPTVTSREDDFITKFVPQGVKLPDWHHMPEEFFHDIIETQGRFFLRDEILAGAFN</sequence>
<keyword evidence="3" id="KW-1185">Reference proteome</keyword>
<dbReference type="InterPro" id="IPR045518">
    <property type="entry name" value="2EXR"/>
</dbReference>
<dbReference type="Proteomes" id="UP001152300">
    <property type="component" value="Unassembled WGS sequence"/>
</dbReference>